<dbReference type="Proteomes" id="UP000239899">
    <property type="component" value="Unassembled WGS sequence"/>
</dbReference>
<sequence>MPFVRAYVDEGDGLLMLSWEHGDNIIRICSITSHNGVDVRRDVLLRELAFKEAVDAGMHLRYLHLQSLNAPPGWLSSWTTAAYCCFPVRAPPHGEPTAAIELLRAAAFLGHTALLRLLLLLTAPTTFLDAPELLPVVFEEAYLVFGHEGSIVNPFRMGWSPLHTAAAGGSAACASILLEADHRLAAIATMGGWRPAHVAAANALLLAAVAAPAAAAPQPARSGRPATKVGLSLLGSVAFPAAEQVAYDDKAKVAYVIGGNSLAVIGLPQAVLLGGSGPAGTPLSILKTVDLGRAVNDVVFCGDWLALALNGAAKTDPGTVQLHRRYTGDARSLQLLASFPVGSLPDQIEFSKDCKTILVSNEGEPSGYGPGYVDPEGSVSIIRLKSTWSWGVGVQVTGKVTTANFRAWNGRRAELEAQGVKLNGPGASVAQDLEPEYTTFSEDERIAFVSLQENNAIATLDVASGRITAIHGLGFKDHSLAANAMDASDKDKAINIARWPVSGMFMPDELKSFKVNGQTFVVGANEGDARDWPGFEEEGEVKAANLSSSVFPNAAALEDPAALGRLTIVGGRNKLNDPNGDGKYERILSYGARSFSIWRLDKPQRKQPQALTRVYDSGSLLETISAAQLPALFNSEGTTDSKDKRSDNKGPEPEGVAIGPCGAGSRRRCLFLTTERLGAVFVFDISNPYAPAFQSLALPPQSNAADETTRFRGPEGITYASYTYKAGRKYEHVPIVLAAYEGADGQFGGLGVFRVVSTA</sequence>
<evidence type="ECO:0000313" key="3">
    <source>
        <dbReference type="EMBL" id="PRW56876.1"/>
    </source>
</evidence>
<protein>
    <submittedName>
        <fullName evidence="3">Alkaline phosphatase isoform B</fullName>
    </submittedName>
</protein>
<feature type="compositionally biased region" description="Basic and acidic residues" evidence="1">
    <location>
        <begin position="639"/>
        <end position="652"/>
    </location>
</feature>
<evidence type="ECO:0000256" key="1">
    <source>
        <dbReference type="SAM" id="MobiDB-lite"/>
    </source>
</evidence>
<dbReference type="NCBIfam" id="NF038117">
    <property type="entry name" value="choice_anch_I"/>
    <property type="match status" value="1"/>
</dbReference>
<dbReference type="Pfam" id="PF22494">
    <property type="entry name" value="choice_anch_I"/>
    <property type="match status" value="1"/>
</dbReference>
<proteinExistence type="predicted"/>
<organism evidence="3 4">
    <name type="scientific">Chlorella sorokiniana</name>
    <name type="common">Freshwater green alga</name>
    <dbReference type="NCBI Taxonomy" id="3076"/>
    <lineage>
        <taxon>Eukaryota</taxon>
        <taxon>Viridiplantae</taxon>
        <taxon>Chlorophyta</taxon>
        <taxon>core chlorophytes</taxon>
        <taxon>Trebouxiophyceae</taxon>
        <taxon>Chlorellales</taxon>
        <taxon>Chlorellaceae</taxon>
        <taxon>Chlorella clade</taxon>
        <taxon>Chlorella</taxon>
    </lineage>
</organism>
<dbReference type="InterPro" id="IPR055188">
    <property type="entry name" value="Choice_anch_I"/>
</dbReference>
<dbReference type="OrthoDB" id="425936at2759"/>
<feature type="region of interest" description="Disordered" evidence="1">
    <location>
        <begin position="632"/>
        <end position="659"/>
    </location>
</feature>
<evidence type="ECO:0000313" key="4">
    <source>
        <dbReference type="Proteomes" id="UP000239899"/>
    </source>
</evidence>
<comment type="caution">
    <text evidence="3">The sequence shown here is derived from an EMBL/GenBank/DDBJ whole genome shotgun (WGS) entry which is preliminary data.</text>
</comment>
<dbReference type="EMBL" id="LHPG02000008">
    <property type="protein sequence ID" value="PRW56876.1"/>
    <property type="molecule type" value="Genomic_DNA"/>
</dbReference>
<dbReference type="AlphaFoldDB" id="A0A2P6TS48"/>
<dbReference type="Gene3D" id="2.130.10.10">
    <property type="entry name" value="YVTN repeat-like/Quinoprotein amine dehydrogenase"/>
    <property type="match status" value="1"/>
</dbReference>
<dbReference type="InterPro" id="IPR015943">
    <property type="entry name" value="WD40/YVTN_repeat-like_dom_sf"/>
</dbReference>
<dbReference type="SUPFAM" id="SSF48403">
    <property type="entry name" value="Ankyrin repeat"/>
    <property type="match status" value="1"/>
</dbReference>
<gene>
    <name evidence="3" type="ORF">C2E21_4696</name>
</gene>
<dbReference type="PANTHER" id="PTHR46928">
    <property type="entry name" value="MESENCHYME-SPECIFIC CELL SURFACE GLYCOPROTEIN"/>
    <property type="match status" value="1"/>
</dbReference>
<dbReference type="InterPro" id="IPR036770">
    <property type="entry name" value="Ankyrin_rpt-contain_sf"/>
</dbReference>
<feature type="domain" description="Choice-of-anchor I" evidence="2">
    <location>
        <begin position="341"/>
        <end position="723"/>
    </location>
</feature>
<dbReference type="InterPro" id="IPR052956">
    <property type="entry name" value="Mesenchyme-surface_protein"/>
</dbReference>
<dbReference type="SUPFAM" id="SSF75011">
    <property type="entry name" value="3-carboxy-cis,cis-mucoante lactonizing enzyme"/>
    <property type="match status" value="1"/>
</dbReference>
<dbReference type="STRING" id="3076.A0A2P6TS48"/>
<accession>A0A2P6TS48</accession>
<dbReference type="Gene3D" id="1.25.40.20">
    <property type="entry name" value="Ankyrin repeat-containing domain"/>
    <property type="match status" value="1"/>
</dbReference>
<evidence type="ECO:0000259" key="2">
    <source>
        <dbReference type="Pfam" id="PF22494"/>
    </source>
</evidence>
<name>A0A2P6TS48_CHLSO</name>
<dbReference type="PANTHER" id="PTHR46928:SF1">
    <property type="entry name" value="MESENCHYME-SPECIFIC CELL SURFACE GLYCOPROTEIN"/>
    <property type="match status" value="1"/>
</dbReference>
<keyword evidence="4" id="KW-1185">Reference proteome</keyword>
<reference evidence="3 4" key="1">
    <citation type="journal article" date="2018" name="Plant J.">
        <title>Genome sequences of Chlorella sorokiniana UTEX 1602 and Micractinium conductrix SAG 241.80: implications to maltose excretion by a green alga.</title>
        <authorList>
            <person name="Arriola M.B."/>
            <person name="Velmurugan N."/>
            <person name="Zhang Y."/>
            <person name="Plunkett M.H."/>
            <person name="Hondzo H."/>
            <person name="Barney B.M."/>
        </authorList>
    </citation>
    <scope>NUCLEOTIDE SEQUENCE [LARGE SCALE GENOMIC DNA]</scope>
    <source>
        <strain evidence="4">UTEX 1602</strain>
    </source>
</reference>